<protein>
    <submittedName>
        <fullName evidence="1">Uncharacterized protein</fullName>
    </submittedName>
</protein>
<dbReference type="OrthoDB" id="10437589at2759"/>
<gene>
    <name evidence="1" type="ORF">CRHIZ90672A_00011153</name>
</gene>
<dbReference type="AlphaFoldDB" id="A0A9N9VF21"/>
<sequence>MVGQRTRRGRGWSQSRCTRRSVEHSGCSWFRLHRRGPTTIQTTHDGLACVPGGRGDGLIRRATLHTLTLSGGQRELVAGSTGLSIVPQDGNENEA</sequence>
<reference evidence="1" key="1">
    <citation type="submission" date="2021-10" db="EMBL/GenBank/DDBJ databases">
        <authorList>
            <person name="Piombo E."/>
        </authorList>
    </citation>
    <scope>NUCLEOTIDE SEQUENCE</scope>
</reference>
<proteinExistence type="predicted"/>
<feature type="non-terminal residue" evidence="1">
    <location>
        <position position="95"/>
    </location>
</feature>
<dbReference type="EMBL" id="CABFNQ020000653">
    <property type="protein sequence ID" value="CAH0021313.1"/>
    <property type="molecule type" value="Genomic_DNA"/>
</dbReference>
<comment type="caution">
    <text evidence="1">The sequence shown here is derived from an EMBL/GenBank/DDBJ whole genome shotgun (WGS) entry which is preliminary data.</text>
</comment>
<organism evidence="1 2">
    <name type="scientific">Clonostachys rhizophaga</name>
    <dbReference type="NCBI Taxonomy" id="160324"/>
    <lineage>
        <taxon>Eukaryota</taxon>
        <taxon>Fungi</taxon>
        <taxon>Dikarya</taxon>
        <taxon>Ascomycota</taxon>
        <taxon>Pezizomycotina</taxon>
        <taxon>Sordariomycetes</taxon>
        <taxon>Hypocreomycetidae</taxon>
        <taxon>Hypocreales</taxon>
        <taxon>Bionectriaceae</taxon>
        <taxon>Clonostachys</taxon>
    </lineage>
</organism>
<evidence type="ECO:0000313" key="1">
    <source>
        <dbReference type="EMBL" id="CAH0021313.1"/>
    </source>
</evidence>
<name>A0A9N9VF21_9HYPO</name>
<keyword evidence="2" id="KW-1185">Reference proteome</keyword>
<dbReference type="Proteomes" id="UP000696573">
    <property type="component" value="Unassembled WGS sequence"/>
</dbReference>
<accession>A0A9N9VF21</accession>
<evidence type="ECO:0000313" key="2">
    <source>
        <dbReference type="Proteomes" id="UP000696573"/>
    </source>
</evidence>